<keyword evidence="2" id="KW-0732">Signal</keyword>
<dbReference type="SUPFAM" id="SSF53850">
    <property type="entry name" value="Periplasmic binding protein-like II"/>
    <property type="match status" value="1"/>
</dbReference>
<dbReference type="RefSeq" id="WP_182631061.1">
    <property type="nucleotide sequence ID" value="NZ_JAALDM010000026.1"/>
</dbReference>
<feature type="compositionally biased region" description="Gly residues" evidence="1">
    <location>
        <begin position="36"/>
        <end position="47"/>
    </location>
</feature>
<dbReference type="Pfam" id="PF13416">
    <property type="entry name" value="SBP_bac_8"/>
    <property type="match status" value="1"/>
</dbReference>
<gene>
    <name evidence="3" type="ORF">ACFFVD_16375</name>
</gene>
<protein>
    <submittedName>
        <fullName evidence="3">ABC transporter substrate-binding protein</fullName>
    </submittedName>
</protein>
<keyword evidence="4" id="KW-1185">Reference proteome</keyword>
<reference evidence="3 4" key="1">
    <citation type="submission" date="2024-09" db="EMBL/GenBank/DDBJ databases">
        <authorList>
            <person name="Sun Q."/>
            <person name="Mori K."/>
        </authorList>
    </citation>
    <scope>NUCLEOTIDE SEQUENCE [LARGE SCALE GENOMIC DNA]</scope>
    <source>
        <strain evidence="3 4">CCM 7659</strain>
    </source>
</reference>
<feature type="compositionally biased region" description="Low complexity" evidence="1">
    <location>
        <begin position="26"/>
        <end position="35"/>
    </location>
</feature>
<dbReference type="EMBL" id="JBHMDY010000031">
    <property type="protein sequence ID" value="MFB9261362.1"/>
    <property type="molecule type" value="Genomic_DNA"/>
</dbReference>
<evidence type="ECO:0000313" key="3">
    <source>
        <dbReference type="EMBL" id="MFB9261362.1"/>
    </source>
</evidence>
<evidence type="ECO:0000256" key="1">
    <source>
        <dbReference type="SAM" id="MobiDB-lite"/>
    </source>
</evidence>
<name>A0ABV5JU88_9ACTN</name>
<dbReference type="InterPro" id="IPR006059">
    <property type="entry name" value="SBP"/>
</dbReference>
<dbReference type="PANTHER" id="PTHR43649">
    <property type="entry name" value="ARABINOSE-BINDING PROTEIN-RELATED"/>
    <property type="match status" value="1"/>
</dbReference>
<feature type="region of interest" description="Disordered" evidence="1">
    <location>
        <begin position="26"/>
        <end position="60"/>
    </location>
</feature>
<dbReference type="PROSITE" id="PS51257">
    <property type="entry name" value="PROKAR_LIPOPROTEIN"/>
    <property type="match status" value="1"/>
</dbReference>
<dbReference type="Gene3D" id="3.40.190.10">
    <property type="entry name" value="Periplasmic binding protein-like II"/>
    <property type="match status" value="1"/>
</dbReference>
<sequence>MNPVNRRLFLGLLGATAATVTAAGCAGSGSDTSGGDSSGGGGGGEGSDGTITFWSNHPGSSKATEEELIATFEQENPDLKVNLVDGGKNYEEVAQKLNAALTGNDLPDVVVVSDVTWFNFALNEQLAPLDDLFEEAGVKTDEYVDALFGDYILEDKSYGLPYARSTPLFYYNKQVWEQAGLPDRGPESWDEFMEWAPAIQEAVGDGKHAIAMYDGANYLDWTMQNMIWDDGGAYSVGWDTTFTDPNTIAGVERLKQINDDGYLVVSADSITEFASGLAACAMASTGSLKTATENAQFEFGTAFLPGAEANSSCPTGGAGLGIPAGISRERQINALKFINSITSTQGTAKFAQATGYMPVRKGAKEAQEIKAYLEETPQAATAIDQLEFTRPQDNARVLVPGGGTRIGGGLDKVLAGEDIPGVMEQLQTETARIIETDITPKLG</sequence>
<dbReference type="CDD" id="cd14748">
    <property type="entry name" value="PBP2_UgpB"/>
    <property type="match status" value="1"/>
</dbReference>
<dbReference type="InterPro" id="IPR050490">
    <property type="entry name" value="Bact_solute-bd_prot1"/>
</dbReference>
<dbReference type="InterPro" id="IPR006311">
    <property type="entry name" value="TAT_signal"/>
</dbReference>
<feature type="chain" id="PRO_5046279129" evidence="2">
    <location>
        <begin position="23"/>
        <end position="443"/>
    </location>
</feature>
<dbReference type="PANTHER" id="PTHR43649:SF30">
    <property type="entry name" value="ABC TRANSPORTER SUBSTRATE-BINDING PROTEIN"/>
    <property type="match status" value="1"/>
</dbReference>
<accession>A0ABV5JU88</accession>
<feature type="signal peptide" evidence="2">
    <location>
        <begin position="1"/>
        <end position="22"/>
    </location>
</feature>
<evidence type="ECO:0000256" key="2">
    <source>
        <dbReference type="SAM" id="SignalP"/>
    </source>
</evidence>
<dbReference type="PROSITE" id="PS51318">
    <property type="entry name" value="TAT"/>
    <property type="match status" value="1"/>
</dbReference>
<comment type="caution">
    <text evidence="3">The sequence shown here is derived from an EMBL/GenBank/DDBJ whole genome shotgun (WGS) entry which is preliminary data.</text>
</comment>
<organism evidence="3 4">
    <name type="scientific">Dietzia aerolata</name>
    <dbReference type="NCBI Taxonomy" id="595984"/>
    <lineage>
        <taxon>Bacteria</taxon>
        <taxon>Bacillati</taxon>
        <taxon>Actinomycetota</taxon>
        <taxon>Actinomycetes</taxon>
        <taxon>Mycobacteriales</taxon>
        <taxon>Dietziaceae</taxon>
        <taxon>Dietzia</taxon>
    </lineage>
</organism>
<dbReference type="Proteomes" id="UP001589700">
    <property type="component" value="Unassembled WGS sequence"/>
</dbReference>
<proteinExistence type="predicted"/>
<evidence type="ECO:0000313" key="4">
    <source>
        <dbReference type="Proteomes" id="UP001589700"/>
    </source>
</evidence>